<dbReference type="GO" id="GO:0047536">
    <property type="term" value="F:2-aminoadipate transaminase activity"/>
    <property type="evidence" value="ECO:0007669"/>
    <property type="project" value="TreeGrafter"/>
</dbReference>
<dbReference type="InterPro" id="IPR004839">
    <property type="entry name" value="Aminotransferase_I/II_large"/>
</dbReference>
<dbReference type="VEuPathDB" id="FungiDB:ASPACDRAFT_55893"/>
<dbReference type="Gene3D" id="3.90.1150.10">
    <property type="entry name" value="Aspartate Aminotransferase, domain 1"/>
    <property type="match status" value="1"/>
</dbReference>
<organism evidence="2 3">
    <name type="scientific">Aspergillus aculeatus (strain ATCC 16872 / CBS 172.66 / WB 5094)</name>
    <dbReference type="NCBI Taxonomy" id="690307"/>
    <lineage>
        <taxon>Eukaryota</taxon>
        <taxon>Fungi</taxon>
        <taxon>Dikarya</taxon>
        <taxon>Ascomycota</taxon>
        <taxon>Pezizomycotina</taxon>
        <taxon>Eurotiomycetes</taxon>
        <taxon>Eurotiomycetidae</taxon>
        <taxon>Eurotiales</taxon>
        <taxon>Aspergillaceae</taxon>
        <taxon>Aspergillus</taxon>
        <taxon>Aspergillus subgen. Circumdati</taxon>
    </lineage>
</organism>
<dbReference type="InterPro" id="IPR015422">
    <property type="entry name" value="PyrdxlP-dep_Trfase_small"/>
</dbReference>
<feature type="domain" description="Aminotransferase class I/classII large" evidence="1">
    <location>
        <begin position="4"/>
        <end position="424"/>
    </location>
</feature>
<dbReference type="CDD" id="cd00609">
    <property type="entry name" value="AAT_like"/>
    <property type="match status" value="1"/>
</dbReference>
<accession>A0A1L9X7U9</accession>
<protein>
    <recommendedName>
        <fullName evidence="1">Aminotransferase class I/classII large domain-containing protein</fullName>
    </recommendedName>
</protein>
<dbReference type="Gene3D" id="3.40.640.10">
    <property type="entry name" value="Type I PLP-dependent aspartate aminotransferase-like (Major domain)"/>
    <property type="match status" value="1"/>
</dbReference>
<dbReference type="GeneID" id="30976884"/>
<dbReference type="EMBL" id="KV878970">
    <property type="protein sequence ID" value="OJK04409.1"/>
    <property type="molecule type" value="Genomic_DNA"/>
</dbReference>
<dbReference type="FunFam" id="3.40.640.10:FF:000080">
    <property type="entry name" value="Aminotransferase, putative"/>
    <property type="match status" value="1"/>
</dbReference>
<dbReference type="GO" id="GO:0030170">
    <property type="term" value="F:pyridoxal phosphate binding"/>
    <property type="evidence" value="ECO:0007669"/>
    <property type="project" value="InterPro"/>
</dbReference>
<proteinExistence type="predicted"/>
<evidence type="ECO:0000259" key="1">
    <source>
        <dbReference type="Pfam" id="PF00155"/>
    </source>
</evidence>
<name>A0A1L9X7U9_ASPA1</name>
<evidence type="ECO:0000313" key="2">
    <source>
        <dbReference type="EMBL" id="OJK04409.1"/>
    </source>
</evidence>
<dbReference type="Proteomes" id="UP000184546">
    <property type="component" value="Unassembled WGS sequence"/>
</dbReference>
<dbReference type="PANTHER" id="PTHR42858:SF1">
    <property type="entry name" value="LD15494P"/>
    <property type="match status" value="1"/>
</dbReference>
<sequence>MVVINLSRGWPNPALLPAAALASASATVLASPSIWQPALQYGPDEGFQPLREHVAHWLTEFYQPRSPISPDRICITGGASQNLACILQVFSDPVYTRNVWVVAPTYHLAGRIFDDAGFAGRLRAVPLDAAGLDLAYLREELIAAEFKASRELNLTPEYKPKRPWRKIYKHVIYATPTFSNPSTLTMSLSDREQLVRLAREFDALIITDDVYDFLQWPAEPAAQETQPEHAQLPRIVDIDGYLEGGPSDEWGNVISNGSFSKLIGAGMRTGWAEGMEKTVYGLSQTGSSRSGGAPSQFSASMVAQLFPTRVLQKHIKDVLQPAYAARYKRMMSAINEHLIPLGVTPTAPRGTAGGYFIWLQLPTPLRATELASLALREHDVEVAAGNMFRVQGDPATEKNDFDNGMRLCIAWEDEDQLEEGVRRLGCAILQVLQKR</sequence>
<dbReference type="AlphaFoldDB" id="A0A1L9X7U9"/>
<dbReference type="SUPFAM" id="SSF53383">
    <property type="entry name" value="PLP-dependent transferases"/>
    <property type="match status" value="1"/>
</dbReference>
<dbReference type="OrthoDB" id="7042322at2759"/>
<keyword evidence="3" id="KW-1185">Reference proteome</keyword>
<evidence type="ECO:0000313" key="3">
    <source>
        <dbReference type="Proteomes" id="UP000184546"/>
    </source>
</evidence>
<reference evidence="3" key="1">
    <citation type="journal article" date="2017" name="Genome Biol.">
        <title>Comparative genomics reveals high biological diversity and specific adaptations in the industrially and medically important fungal genus Aspergillus.</title>
        <authorList>
            <person name="de Vries R.P."/>
            <person name="Riley R."/>
            <person name="Wiebenga A."/>
            <person name="Aguilar-Osorio G."/>
            <person name="Amillis S."/>
            <person name="Uchima C.A."/>
            <person name="Anderluh G."/>
            <person name="Asadollahi M."/>
            <person name="Askin M."/>
            <person name="Barry K."/>
            <person name="Battaglia E."/>
            <person name="Bayram O."/>
            <person name="Benocci T."/>
            <person name="Braus-Stromeyer S.A."/>
            <person name="Caldana C."/>
            <person name="Canovas D."/>
            <person name="Cerqueira G.C."/>
            <person name="Chen F."/>
            <person name="Chen W."/>
            <person name="Choi C."/>
            <person name="Clum A."/>
            <person name="Dos Santos R.A."/>
            <person name="Damasio A.R."/>
            <person name="Diallinas G."/>
            <person name="Emri T."/>
            <person name="Fekete E."/>
            <person name="Flipphi M."/>
            <person name="Freyberg S."/>
            <person name="Gallo A."/>
            <person name="Gournas C."/>
            <person name="Habgood R."/>
            <person name="Hainaut M."/>
            <person name="Harispe M.L."/>
            <person name="Henrissat B."/>
            <person name="Hilden K.S."/>
            <person name="Hope R."/>
            <person name="Hossain A."/>
            <person name="Karabika E."/>
            <person name="Karaffa L."/>
            <person name="Karanyi Z."/>
            <person name="Krasevec N."/>
            <person name="Kuo A."/>
            <person name="Kusch H."/>
            <person name="LaButti K."/>
            <person name="Lagendijk E.L."/>
            <person name="Lapidus A."/>
            <person name="Levasseur A."/>
            <person name="Lindquist E."/>
            <person name="Lipzen A."/>
            <person name="Logrieco A.F."/>
            <person name="MacCabe A."/>
            <person name="Maekelae M.R."/>
            <person name="Malavazi I."/>
            <person name="Melin P."/>
            <person name="Meyer V."/>
            <person name="Mielnichuk N."/>
            <person name="Miskei M."/>
            <person name="Molnar A.P."/>
            <person name="Mule G."/>
            <person name="Ngan C.Y."/>
            <person name="Orejas M."/>
            <person name="Orosz E."/>
            <person name="Ouedraogo J.P."/>
            <person name="Overkamp K.M."/>
            <person name="Park H.-S."/>
            <person name="Perrone G."/>
            <person name="Piumi F."/>
            <person name="Punt P.J."/>
            <person name="Ram A.F."/>
            <person name="Ramon A."/>
            <person name="Rauscher S."/>
            <person name="Record E."/>
            <person name="Riano-Pachon D.M."/>
            <person name="Robert V."/>
            <person name="Roehrig J."/>
            <person name="Ruller R."/>
            <person name="Salamov A."/>
            <person name="Salih N.S."/>
            <person name="Samson R.A."/>
            <person name="Sandor E."/>
            <person name="Sanguinetti M."/>
            <person name="Schuetze T."/>
            <person name="Sepcic K."/>
            <person name="Shelest E."/>
            <person name="Sherlock G."/>
            <person name="Sophianopoulou V."/>
            <person name="Squina F.M."/>
            <person name="Sun H."/>
            <person name="Susca A."/>
            <person name="Todd R.B."/>
            <person name="Tsang A."/>
            <person name="Unkles S.E."/>
            <person name="van de Wiele N."/>
            <person name="van Rossen-Uffink D."/>
            <person name="Oliveira J.V."/>
            <person name="Vesth T.C."/>
            <person name="Visser J."/>
            <person name="Yu J.-H."/>
            <person name="Zhou M."/>
            <person name="Andersen M.R."/>
            <person name="Archer D.B."/>
            <person name="Baker S.E."/>
            <person name="Benoit I."/>
            <person name="Brakhage A.A."/>
            <person name="Braus G.H."/>
            <person name="Fischer R."/>
            <person name="Frisvad J.C."/>
            <person name="Goldman G.H."/>
            <person name="Houbraken J."/>
            <person name="Oakley B."/>
            <person name="Pocsi I."/>
            <person name="Scazzocchio C."/>
            <person name="Seiboth B."/>
            <person name="vanKuyk P.A."/>
            <person name="Wortman J."/>
            <person name="Dyer P.S."/>
            <person name="Grigoriev I.V."/>
        </authorList>
    </citation>
    <scope>NUCLEOTIDE SEQUENCE [LARGE SCALE GENOMIC DNA]</scope>
    <source>
        <strain evidence="3">ATCC 16872 / CBS 172.66 / WB 5094</strain>
    </source>
</reference>
<dbReference type="InterPro" id="IPR015421">
    <property type="entry name" value="PyrdxlP-dep_Trfase_major"/>
</dbReference>
<gene>
    <name evidence="2" type="ORF">ASPACDRAFT_55893</name>
</gene>
<dbReference type="RefSeq" id="XP_020060748.1">
    <property type="nucleotide sequence ID" value="XM_020203070.1"/>
</dbReference>
<dbReference type="InterPro" id="IPR015424">
    <property type="entry name" value="PyrdxlP-dep_Trfase"/>
</dbReference>
<dbReference type="OMA" id="MIALDSM"/>
<dbReference type="Pfam" id="PF00155">
    <property type="entry name" value="Aminotran_1_2"/>
    <property type="match status" value="1"/>
</dbReference>
<dbReference type="PANTHER" id="PTHR42858">
    <property type="entry name" value="AMINOTRANSFERASE"/>
    <property type="match status" value="1"/>
</dbReference>
<dbReference type="STRING" id="690307.A0A1L9X7U9"/>